<dbReference type="SMART" id="SM00066">
    <property type="entry name" value="GAL4"/>
    <property type="match status" value="1"/>
</dbReference>
<name>A0AAV9ZBF3_9AGAR</name>
<feature type="compositionally biased region" description="Low complexity" evidence="3">
    <location>
        <begin position="281"/>
        <end position="298"/>
    </location>
</feature>
<feature type="compositionally biased region" description="Low complexity" evidence="3">
    <location>
        <begin position="36"/>
        <end position="51"/>
    </location>
</feature>
<comment type="caution">
    <text evidence="5">The sequence shown here is derived from an EMBL/GenBank/DDBJ whole genome shotgun (WGS) entry which is preliminary data.</text>
</comment>
<dbReference type="SUPFAM" id="SSF57701">
    <property type="entry name" value="Zn2/Cys6 DNA-binding domain"/>
    <property type="match status" value="1"/>
</dbReference>
<feature type="compositionally biased region" description="Gly residues" evidence="3">
    <location>
        <begin position="501"/>
        <end position="516"/>
    </location>
</feature>
<dbReference type="InterPro" id="IPR050613">
    <property type="entry name" value="Sec_Metabolite_Reg"/>
</dbReference>
<proteinExistence type="predicted"/>
<dbReference type="GO" id="GO:0008270">
    <property type="term" value="F:zinc ion binding"/>
    <property type="evidence" value="ECO:0007669"/>
    <property type="project" value="InterPro"/>
</dbReference>
<comment type="subcellular location">
    <subcellularLocation>
        <location evidence="1">Nucleus</location>
    </subcellularLocation>
</comment>
<evidence type="ECO:0000313" key="6">
    <source>
        <dbReference type="Proteomes" id="UP001362999"/>
    </source>
</evidence>
<feature type="compositionally biased region" description="Low complexity" evidence="3">
    <location>
        <begin position="364"/>
        <end position="374"/>
    </location>
</feature>
<protein>
    <recommendedName>
        <fullName evidence="4">Zn(2)-C6 fungal-type domain-containing protein</fullName>
    </recommendedName>
</protein>
<feature type="compositionally biased region" description="Low complexity" evidence="3">
    <location>
        <begin position="449"/>
        <end position="491"/>
    </location>
</feature>
<feature type="compositionally biased region" description="Gly residues" evidence="3">
    <location>
        <begin position="417"/>
        <end position="432"/>
    </location>
</feature>
<evidence type="ECO:0000256" key="2">
    <source>
        <dbReference type="ARBA" id="ARBA00023242"/>
    </source>
</evidence>
<evidence type="ECO:0000313" key="5">
    <source>
        <dbReference type="EMBL" id="KAK6977345.1"/>
    </source>
</evidence>
<evidence type="ECO:0000256" key="3">
    <source>
        <dbReference type="SAM" id="MobiDB-lite"/>
    </source>
</evidence>
<accession>A0AAV9ZBF3</accession>
<dbReference type="Gene3D" id="4.10.240.10">
    <property type="entry name" value="Zn(2)-C6 fungal-type DNA-binding domain"/>
    <property type="match status" value="1"/>
</dbReference>
<feature type="compositionally biased region" description="Polar residues" evidence="3">
    <location>
        <begin position="335"/>
        <end position="356"/>
    </location>
</feature>
<dbReference type="GO" id="GO:0005634">
    <property type="term" value="C:nucleus"/>
    <property type="evidence" value="ECO:0007669"/>
    <property type="project" value="UniProtKB-SubCell"/>
</dbReference>
<feature type="region of interest" description="Disordered" evidence="3">
    <location>
        <begin position="1"/>
        <end position="89"/>
    </location>
</feature>
<feature type="region of interest" description="Disordered" evidence="3">
    <location>
        <begin position="190"/>
        <end position="517"/>
    </location>
</feature>
<keyword evidence="6" id="KW-1185">Reference proteome</keyword>
<dbReference type="GO" id="GO:0000981">
    <property type="term" value="F:DNA-binding transcription factor activity, RNA polymerase II-specific"/>
    <property type="evidence" value="ECO:0007669"/>
    <property type="project" value="InterPro"/>
</dbReference>
<dbReference type="InterPro" id="IPR001138">
    <property type="entry name" value="Zn2Cys6_DnaBD"/>
</dbReference>
<feature type="compositionally biased region" description="Basic and acidic residues" evidence="3">
    <location>
        <begin position="542"/>
        <end position="557"/>
    </location>
</feature>
<feature type="domain" description="Zn(2)-C6 fungal-type" evidence="4">
    <location>
        <begin position="90"/>
        <end position="121"/>
    </location>
</feature>
<evidence type="ECO:0000259" key="4">
    <source>
        <dbReference type="PROSITE" id="PS50048"/>
    </source>
</evidence>
<dbReference type="PANTHER" id="PTHR31001:SF90">
    <property type="entry name" value="CENTROMERE DNA-BINDING PROTEIN COMPLEX CBF3 SUBUNIT B"/>
    <property type="match status" value="1"/>
</dbReference>
<feature type="region of interest" description="Disordered" evidence="3">
    <location>
        <begin position="645"/>
        <end position="709"/>
    </location>
</feature>
<organism evidence="5 6">
    <name type="scientific">Favolaschia claudopus</name>
    <dbReference type="NCBI Taxonomy" id="2862362"/>
    <lineage>
        <taxon>Eukaryota</taxon>
        <taxon>Fungi</taxon>
        <taxon>Dikarya</taxon>
        <taxon>Basidiomycota</taxon>
        <taxon>Agaricomycotina</taxon>
        <taxon>Agaricomycetes</taxon>
        <taxon>Agaricomycetidae</taxon>
        <taxon>Agaricales</taxon>
        <taxon>Marasmiineae</taxon>
        <taxon>Mycenaceae</taxon>
        <taxon>Favolaschia</taxon>
    </lineage>
</organism>
<feature type="compositionally biased region" description="Low complexity" evidence="3">
    <location>
        <begin position="230"/>
        <end position="273"/>
    </location>
</feature>
<keyword evidence="2" id="KW-0539">Nucleus</keyword>
<dbReference type="InterPro" id="IPR036864">
    <property type="entry name" value="Zn2-C6_fun-type_DNA-bd_sf"/>
</dbReference>
<feature type="compositionally biased region" description="Low complexity" evidence="3">
    <location>
        <begin position="645"/>
        <end position="664"/>
    </location>
</feature>
<dbReference type="Pfam" id="PF00172">
    <property type="entry name" value="Zn_clus"/>
    <property type="match status" value="1"/>
</dbReference>
<feature type="region of interest" description="Disordered" evidence="3">
    <location>
        <begin position="538"/>
        <end position="563"/>
    </location>
</feature>
<dbReference type="Proteomes" id="UP001362999">
    <property type="component" value="Unassembled WGS sequence"/>
</dbReference>
<dbReference type="EMBL" id="JAWWNJ010000170">
    <property type="protein sequence ID" value="KAK6977345.1"/>
    <property type="molecule type" value="Genomic_DNA"/>
</dbReference>
<feature type="compositionally biased region" description="Low complexity" evidence="3">
    <location>
        <begin position="1"/>
        <end position="15"/>
    </location>
</feature>
<gene>
    <name evidence="5" type="ORF">R3P38DRAFT_3377653</name>
</gene>
<dbReference type="PROSITE" id="PS00463">
    <property type="entry name" value="ZN2_CY6_FUNGAL_1"/>
    <property type="match status" value="1"/>
</dbReference>
<feature type="compositionally biased region" description="Basic and acidic residues" evidence="3">
    <location>
        <begin position="71"/>
        <end position="80"/>
    </location>
</feature>
<dbReference type="CDD" id="cd00067">
    <property type="entry name" value="GAL4"/>
    <property type="match status" value="1"/>
</dbReference>
<sequence>MQQQRPGRPAGPQLPSIRTLHPYLPPPAAMESTAFPTPTLSTPTMPMPMMTFSAHPGYPPSSYADSDADERDPSGDAEPPKKKRRRQALSCTECKRRKIRCDRTQPCAPCVRRGDQAKCQWNVVEPATEKYVPRAEYDALHRRVDMLEDALRSRIHAFEDYVYRLPPHVLASHPLPPHLLPATAYPPPFIAPPQPFDPRHSPHSPYAPQAFTAPIPQSFAPGGTQSFVASPSTSSFAGPSSSSGGIPPSLHLHQPTHSPHLQQQHPHSSSFSPNVTHARRPSFSPTTSTSAAAPTISPVLHHRSSGSLPQYTQQQQQQIHGAPPPGSGSLPPTFTHPSSSSEIHARSVSGSASPIQTRARRTGSVSSHPEVSSSAGHQPFPVGQGSWGTGGDAFPPHSSSSSSPSIPVTTTYSSHGNAGGGSASGGGIGSQGQGPSQGQVQGQGGMGMGTYSASTSSSSLAPSTGRTSAGSLSSFTSSASSATPTTLSIPSSLPPPYSSGFHGGGGRGGGGGGGGAVTATRLVRSELSVSIDLMKNNSKRKREIEDAHEGGRGESPDPSKNPYAQALQGARLRSRHRAPWLPLPALHPVIVRVPLRAHPHPQRRATGEIEARSGSPHRGGGDALTSASSSTVAVTLPPIHTISVAESSSASTSADPSSASSHRMSGGRGGLDAGQSREPQPGFRYRSTSASEGSAWAWRGTPPTTRGRG</sequence>
<feature type="region of interest" description="Disordered" evidence="3">
    <location>
        <begin position="598"/>
        <end position="631"/>
    </location>
</feature>
<dbReference type="PANTHER" id="PTHR31001">
    <property type="entry name" value="UNCHARACTERIZED TRANSCRIPTIONAL REGULATORY PROTEIN"/>
    <property type="match status" value="1"/>
</dbReference>
<feature type="compositionally biased region" description="Low complexity" evidence="3">
    <location>
        <begin position="395"/>
        <end position="416"/>
    </location>
</feature>
<dbReference type="PROSITE" id="PS50048">
    <property type="entry name" value="ZN2_CY6_FUNGAL_2"/>
    <property type="match status" value="1"/>
</dbReference>
<reference evidence="5 6" key="1">
    <citation type="journal article" date="2024" name="J Genomics">
        <title>Draft genome sequencing and assembly of Favolaschia claudopus CIRM-BRFM 2984 isolated from oak limbs.</title>
        <authorList>
            <person name="Navarro D."/>
            <person name="Drula E."/>
            <person name="Chaduli D."/>
            <person name="Cazenave R."/>
            <person name="Ahrendt S."/>
            <person name="Wang J."/>
            <person name="Lipzen A."/>
            <person name="Daum C."/>
            <person name="Barry K."/>
            <person name="Grigoriev I.V."/>
            <person name="Favel A."/>
            <person name="Rosso M.N."/>
            <person name="Martin F."/>
        </authorList>
    </citation>
    <scope>NUCLEOTIDE SEQUENCE [LARGE SCALE GENOMIC DNA]</scope>
    <source>
        <strain evidence="5 6">CIRM-BRFM 2984</strain>
    </source>
</reference>
<dbReference type="AlphaFoldDB" id="A0AAV9ZBF3"/>
<evidence type="ECO:0000256" key="1">
    <source>
        <dbReference type="ARBA" id="ARBA00004123"/>
    </source>
</evidence>